<feature type="transmembrane region" description="Helical" evidence="1">
    <location>
        <begin position="320"/>
        <end position="341"/>
    </location>
</feature>
<protein>
    <submittedName>
        <fullName evidence="2">PepSY domain-containing protein</fullName>
    </submittedName>
</protein>
<feature type="transmembrane region" description="Helical" evidence="1">
    <location>
        <begin position="127"/>
        <end position="149"/>
    </location>
</feature>
<feature type="transmembrane region" description="Helical" evidence="1">
    <location>
        <begin position="396"/>
        <end position="414"/>
    </location>
</feature>
<dbReference type="EMBL" id="JAJSOJ010000018">
    <property type="protein sequence ID" value="MCE0743646.1"/>
    <property type="molecule type" value="Genomic_DNA"/>
</dbReference>
<reference evidence="2 3" key="1">
    <citation type="submission" date="2021-12" db="EMBL/GenBank/DDBJ databases">
        <title>Genome sequence of Acetobacter sicerae DmPark20a_162.</title>
        <authorList>
            <person name="Chaston J.M."/>
        </authorList>
    </citation>
    <scope>NUCLEOTIDE SEQUENCE [LARGE SCALE GENOMIC DNA]</scope>
    <source>
        <strain evidence="2 3">DmPark20a_162</strain>
    </source>
</reference>
<dbReference type="Pfam" id="PF03929">
    <property type="entry name" value="PepSY_TM"/>
    <property type="match status" value="1"/>
</dbReference>
<organism evidence="2 3">
    <name type="scientific">Acetobacter sicerae</name>
    <dbReference type="NCBI Taxonomy" id="85325"/>
    <lineage>
        <taxon>Bacteria</taxon>
        <taxon>Pseudomonadati</taxon>
        <taxon>Pseudomonadota</taxon>
        <taxon>Alphaproteobacteria</taxon>
        <taxon>Acetobacterales</taxon>
        <taxon>Acetobacteraceae</taxon>
        <taxon>Acetobacter</taxon>
    </lineage>
</organism>
<feature type="transmembrane region" description="Helical" evidence="1">
    <location>
        <begin position="421"/>
        <end position="441"/>
    </location>
</feature>
<name>A0ABS8VYR2_9PROT</name>
<dbReference type="Proteomes" id="UP001521074">
    <property type="component" value="Unassembled WGS sequence"/>
</dbReference>
<gene>
    <name evidence="2" type="ORF">LWC05_07020</name>
</gene>
<dbReference type="InterPro" id="IPR005625">
    <property type="entry name" value="PepSY-ass_TM"/>
</dbReference>
<keyword evidence="3" id="KW-1185">Reference proteome</keyword>
<dbReference type="PANTHER" id="PTHR34219">
    <property type="entry name" value="IRON-REGULATED INNER MEMBRANE PROTEIN-RELATED"/>
    <property type="match status" value="1"/>
</dbReference>
<feature type="transmembrane region" description="Helical" evidence="1">
    <location>
        <begin position="453"/>
        <end position="473"/>
    </location>
</feature>
<feature type="transmembrane region" description="Helical" evidence="1">
    <location>
        <begin position="170"/>
        <end position="191"/>
    </location>
</feature>
<evidence type="ECO:0000256" key="1">
    <source>
        <dbReference type="SAM" id="Phobius"/>
    </source>
</evidence>
<evidence type="ECO:0000313" key="3">
    <source>
        <dbReference type="Proteomes" id="UP001521074"/>
    </source>
</evidence>
<evidence type="ECO:0000313" key="2">
    <source>
        <dbReference type="EMBL" id="MCE0743646.1"/>
    </source>
</evidence>
<dbReference type="RefSeq" id="WP_232877218.1">
    <property type="nucleotide sequence ID" value="NZ_JAJSOJ010000018.1"/>
</dbReference>
<proteinExistence type="predicted"/>
<comment type="caution">
    <text evidence="2">The sequence shown here is derived from an EMBL/GenBank/DDBJ whole genome shotgun (WGS) entry which is preliminary data.</text>
</comment>
<sequence>MGWLHAWIGFLSGLLLVCVFITGTLAVFDTELTRWLQPEVPPTADALNDTALDKMLPSVRALLLKGEKPFIALPSGRDPVLRLSYHDGHEVLTQPFAPQSGQQIATRQTVGGTFFYDLHYTLRSGSVGITLVTFAGLMLLTVLASGVIIHLKALIPDLLVLRPFAARLRAWLDVHVLASVPFLPFVFMMAYTGTFLHTRSVLPPESYVSLAKEMLAPSPRKSGPASPDRETPQLPSLPPLLHTAEKTLGIGQVGSILFLPDTILFMRTDASGPLRTREHVDFSYDSHFVRHVLLTSPLTRTQQVMEGIHYIRWGGAGMRWLYFFSGSITTLMIASGLILFLMKRRKISGDRPLFQLAEGVSISVLVGLPLACAGLLWGNRLIPQGHESRINTEVLVFFSIWMVAAFFGFSGCFIKKSFETWKILLVAFSLLTVGLGFLDALTRPGWQLVHTPTVFAAVDLIAFGMGLISLQIARRLS</sequence>
<accession>A0ABS8VYR2</accession>
<keyword evidence="1" id="KW-0812">Transmembrane</keyword>
<keyword evidence="1" id="KW-1133">Transmembrane helix</keyword>
<keyword evidence="1" id="KW-0472">Membrane</keyword>
<feature type="transmembrane region" description="Helical" evidence="1">
    <location>
        <begin position="353"/>
        <end position="376"/>
    </location>
</feature>
<feature type="transmembrane region" description="Helical" evidence="1">
    <location>
        <begin position="7"/>
        <end position="28"/>
    </location>
</feature>
<dbReference type="PANTHER" id="PTHR34219:SF4">
    <property type="entry name" value="PEPSY DOMAIN-CONTAINING PROTEIN"/>
    <property type="match status" value="1"/>
</dbReference>